<feature type="compositionally biased region" description="Low complexity" evidence="1">
    <location>
        <begin position="144"/>
        <end position="159"/>
    </location>
</feature>
<dbReference type="EMBL" id="MSIF01000040">
    <property type="protein sequence ID" value="OLF04662.1"/>
    <property type="molecule type" value="Genomic_DNA"/>
</dbReference>
<feature type="compositionally biased region" description="Polar residues" evidence="1">
    <location>
        <begin position="193"/>
        <end position="207"/>
    </location>
</feature>
<proteinExistence type="predicted"/>
<dbReference type="AlphaFoldDB" id="A0A7Z0WEM9"/>
<evidence type="ECO:0000256" key="1">
    <source>
        <dbReference type="SAM" id="MobiDB-lite"/>
    </source>
</evidence>
<evidence type="ECO:0000313" key="3">
    <source>
        <dbReference type="Proteomes" id="UP000185696"/>
    </source>
</evidence>
<accession>A0A7Z0WEM9</accession>
<sequence>MDPRERADATLARARARGAFVVTPESAISPMDAASTLQIPRTVVAANDERQSDPDATMVVPGSVARGRGEGAPEDNIPAIAQEALTDVVSAPPGIRSRQRRLEDTRQAIHRQQQKPSPTPKPVPTPSPKPVQVPQQPTQPPAQQPTQQPTMPLTQVTQPVAPPSPQPAPPQPVPPPAPPAPEELDGLIPTTKEPPTTRSTLSQRLDG</sequence>
<dbReference type="PRINTS" id="PR01217">
    <property type="entry name" value="PRICHEXTENSN"/>
</dbReference>
<protein>
    <submittedName>
        <fullName evidence="2">Uncharacterized protein</fullName>
    </submittedName>
</protein>
<comment type="caution">
    <text evidence="2">The sequence shown here is derived from an EMBL/GenBank/DDBJ whole genome shotgun (WGS) entry which is preliminary data.</text>
</comment>
<keyword evidence="3" id="KW-1185">Reference proteome</keyword>
<name>A0A7Z0WEM9_9PSEU</name>
<feature type="compositionally biased region" description="Pro residues" evidence="1">
    <location>
        <begin position="160"/>
        <end position="181"/>
    </location>
</feature>
<evidence type="ECO:0000313" key="2">
    <source>
        <dbReference type="EMBL" id="OLF04662.1"/>
    </source>
</evidence>
<organism evidence="2 3">
    <name type="scientific">Actinophytocola xinjiangensis</name>
    <dbReference type="NCBI Taxonomy" id="485602"/>
    <lineage>
        <taxon>Bacteria</taxon>
        <taxon>Bacillati</taxon>
        <taxon>Actinomycetota</taxon>
        <taxon>Actinomycetes</taxon>
        <taxon>Pseudonocardiales</taxon>
        <taxon>Pseudonocardiaceae</taxon>
    </lineage>
</organism>
<dbReference type="OrthoDB" id="5187609at2"/>
<reference evidence="2 3" key="1">
    <citation type="submission" date="2016-12" db="EMBL/GenBank/DDBJ databases">
        <title>The draft genome sequence of Actinophytocola xinjiangensis.</title>
        <authorList>
            <person name="Wang W."/>
            <person name="Yuan L."/>
        </authorList>
    </citation>
    <scope>NUCLEOTIDE SEQUENCE [LARGE SCALE GENOMIC DNA]</scope>
    <source>
        <strain evidence="2 3">CGMCC 4.4663</strain>
    </source>
</reference>
<gene>
    <name evidence="2" type="ORF">BLA60_39830</name>
</gene>
<feature type="compositionally biased region" description="Pro residues" evidence="1">
    <location>
        <begin position="117"/>
        <end position="143"/>
    </location>
</feature>
<dbReference type="Proteomes" id="UP000185696">
    <property type="component" value="Unassembled WGS sequence"/>
</dbReference>
<feature type="region of interest" description="Disordered" evidence="1">
    <location>
        <begin position="46"/>
        <end position="207"/>
    </location>
</feature>